<dbReference type="EMBL" id="RQHV01000043">
    <property type="protein sequence ID" value="TGN10540.1"/>
    <property type="molecule type" value="Genomic_DNA"/>
</dbReference>
<dbReference type="PANTHER" id="PTHR24567:SF74">
    <property type="entry name" value="HTH-TYPE TRANSCRIPTIONAL REGULATOR ARCR"/>
    <property type="match status" value="1"/>
</dbReference>
<dbReference type="RefSeq" id="WP_135764171.1">
    <property type="nucleotide sequence ID" value="NZ_RQHV01000043.1"/>
</dbReference>
<accession>A0A4R9LRC8</accession>
<keyword evidence="3" id="KW-1185">Reference proteome</keyword>
<dbReference type="OrthoDB" id="6881322at2"/>
<dbReference type="Pfam" id="PF00027">
    <property type="entry name" value="cNMP_binding"/>
    <property type="match status" value="1"/>
</dbReference>
<dbReference type="AlphaFoldDB" id="A0A4R9LRC8"/>
<dbReference type="InterPro" id="IPR050397">
    <property type="entry name" value="Env_Response_Regulators"/>
</dbReference>
<dbReference type="SUPFAM" id="SSF51206">
    <property type="entry name" value="cAMP-binding domain-like"/>
    <property type="match status" value="1"/>
</dbReference>
<protein>
    <submittedName>
        <fullName evidence="2">Cyclic nucleotide-binding domain-containing protein</fullName>
    </submittedName>
</protein>
<dbReference type="InterPro" id="IPR018490">
    <property type="entry name" value="cNMP-bd_dom_sf"/>
</dbReference>
<proteinExistence type="predicted"/>
<dbReference type="Proteomes" id="UP000298264">
    <property type="component" value="Unassembled WGS sequence"/>
</dbReference>
<organism evidence="2 3">
    <name type="scientific">Leptospira ilyithenensis</name>
    <dbReference type="NCBI Taxonomy" id="2484901"/>
    <lineage>
        <taxon>Bacteria</taxon>
        <taxon>Pseudomonadati</taxon>
        <taxon>Spirochaetota</taxon>
        <taxon>Spirochaetia</taxon>
        <taxon>Leptospirales</taxon>
        <taxon>Leptospiraceae</taxon>
        <taxon>Leptospira</taxon>
    </lineage>
</organism>
<dbReference type="InterPro" id="IPR018488">
    <property type="entry name" value="cNMP-bd_CS"/>
</dbReference>
<name>A0A4R9LRC8_9LEPT</name>
<dbReference type="PROSITE" id="PS00889">
    <property type="entry name" value="CNMP_BINDING_2"/>
    <property type="match status" value="1"/>
</dbReference>
<dbReference type="PRINTS" id="PR00103">
    <property type="entry name" value="CAMPKINASE"/>
</dbReference>
<reference evidence="2" key="1">
    <citation type="journal article" date="2019" name="PLoS Negl. Trop. Dis.">
        <title>Revisiting the worldwide diversity of Leptospira species in the environment.</title>
        <authorList>
            <person name="Vincent A.T."/>
            <person name="Schiettekatte O."/>
            <person name="Bourhy P."/>
            <person name="Veyrier F.J."/>
            <person name="Picardeau M."/>
        </authorList>
    </citation>
    <scope>NUCLEOTIDE SEQUENCE [LARGE SCALE GENOMIC DNA]</scope>
    <source>
        <strain evidence="2">201400974</strain>
    </source>
</reference>
<dbReference type="InterPro" id="IPR014710">
    <property type="entry name" value="RmlC-like_jellyroll"/>
</dbReference>
<dbReference type="PROSITE" id="PS50042">
    <property type="entry name" value="CNMP_BINDING_3"/>
    <property type="match status" value="1"/>
</dbReference>
<dbReference type="SMART" id="SM00100">
    <property type="entry name" value="cNMP"/>
    <property type="match status" value="1"/>
</dbReference>
<gene>
    <name evidence="2" type="ORF">EHS11_09645</name>
</gene>
<dbReference type="GO" id="GO:0005829">
    <property type="term" value="C:cytosol"/>
    <property type="evidence" value="ECO:0007669"/>
    <property type="project" value="TreeGrafter"/>
</dbReference>
<sequence>MQLPLWKSILKRDDNPITEISHFLRETAIFQGLPRRTLREVARLIHKRKYYAGETIFFQGQAGTGVYLILNGKVEISSQREGITLKLAELEKGAFFGELALFQDIPRSATAVAVVDSILLGFFQPELKTLLETKPRVGNDLLLSFAGIIADRLRKTNDTLETAYFKSKRAKKKNAAE</sequence>
<evidence type="ECO:0000313" key="2">
    <source>
        <dbReference type="EMBL" id="TGN10540.1"/>
    </source>
</evidence>
<dbReference type="CDD" id="cd00038">
    <property type="entry name" value="CAP_ED"/>
    <property type="match status" value="1"/>
</dbReference>
<dbReference type="InterPro" id="IPR000595">
    <property type="entry name" value="cNMP-bd_dom"/>
</dbReference>
<evidence type="ECO:0000259" key="1">
    <source>
        <dbReference type="PROSITE" id="PS50042"/>
    </source>
</evidence>
<dbReference type="Gene3D" id="2.60.120.10">
    <property type="entry name" value="Jelly Rolls"/>
    <property type="match status" value="1"/>
</dbReference>
<evidence type="ECO:0000313" key="3">
    <source>
        <dbReference type="Proteomes" id="UP000298264"/>
    </source>
</evidence>
<feature type="domain" description="Cyclic nucleotide-binding" evidence="1">
    <location>
        <begin position="29"/>
        <end position="131"/>
    </location>
</feature>
<dbReference type="GO" id="GO:0003700">
    <property type="term" value="F:DNA-binding transcription factor activity"/>
    <property type="evidence" value="ECO:0007669"/>
    <property type="project" value="TreeGrafter"/>
</dbReference>
<comment type="caution">
    <text evidence="2">The sequence shown here is derived from an EMBL/GenBank/DDBJ whole genome shotgun (WGS) entry which is preliminary data.</text>
</comment>
<dbReference type="PANTHER" id="PTHR24567">
    <property type="entry name" value="CRP FAMILY TRANSCRIPTIONAL REGULATORY PROTEIN"/>
    <property type="match status" value="1"/>
</dbReference>